<keyword evidence="2" id="KW-1185">Reference proteome</keyword>
<dbReference type="RefSeq" id="WP_379993891.1">
    <property type="nucleotide sequence ID" value="NZ_JBHSGN010000024.1"/>
</dbReference>
<comment type="caution">
    <text evidence="1">The sequence shown here is derived from an EMBL/GenBank/DDBJ whole genome shotgun (WGS) entry which is preliminary data.</text>
</comment>
<name>A0ABV9KSN4_9BACT</name>
<dbReference type="EMBL" id="JBHSGN010000024">
    <property type="protein sequence ID" value="MFC4672696.1"/>
    <property type="molecule type" value="Genomic_DNA"/>
</dbReference>
<proteinExistence type="predicted"/>
<dbReference type="Proteomes" id="UP001596023">
    <property type="component" value="Unassembled WGS sequence"/>
</dbReference>
<reference evidence="2" key="1">
    <citation type="journal article" date="2019" name="Int. J. Syst. Evol. Microbiol.">
        <title>The Global Catalogue of Microorganisms (GCM) 10K type strain sequencing project: providing services to taxonomists for standard genome sequencing and annotation.</title>
        <authorList>
            <consortium name="The Broad Institute Genomics Platform"/>
            <consortium name="The Broad Institute Genome Sequencing Center for Infectious Disease"/>
            <person name="Wu L."/>
            <person name="Ma J."/>
        </authorList>
    </citation>
    <scope>NUCLEOTIDE SEQUENCE [LARGE SCALE GENOMIC DNA]</scope>
    <source>
        <strain evidence="2">CCUG 66188</strain>
    </source>
</reference>
<organism evidence="1 2">
    <name type="scientific">Dysgonomonas termitidis</name>
    <dbReference type="NCBI Taxonomy" id="1516126"/>
    <lineage>
        <taxon>Bacteria</taxon>
        <taxon>Pseudomonadati</taxon>
        <taxon>Bacteroidota</taxon>
        <taxon>Bacteroidia</taxon>
        <taxon>Bacteroidales</taxon>
        <taxon>Dysgonomonadaceae</taxon>
        <taxon>Dysgonomonas</taxon>
    </lineage>
</organism>
<evidence type="ECO:0000313" key="2">
    <source>
        <dbReference type="Proteomes" id="UP001596023"/>
    </source>
</evidence>
<gene>
    <name evidence="1" type="ORF">ACFO6W_03210</name>
</gene>
<evidence type="ECO:0000313" key="1">
    <source>
        <dbReference type="EMBL" id="MFC4672696.1"/>
    </source>
</evidence>
<accession>A0ABV9KSN4</accession>
<protein>
    <submittedName>
        <fullName evidence="1">Uncharacterized protein</fullName>
    </submittedName>
</protein>
<sequence length="81" mass="9298">MIEKGHALLLYSCNAWHEHSSKELLGVFTDNDSFIDYISDMKSSGQLSEETTEDLLRDRQTQGLEENYMIEEEMLNPALSV</sequence>